<dbReference type="EMBL" id="CMVM020000413">
    <property type="status" value="NOT_ANNOTATED_CDS"/>
    <property type="molecule type" value="Genomic_DNA"/>
</dbReference>
<organism evidence="1 2">
    <name type="scientific">Onchocerca volvulus</name>
    <dbReference type="NCBI Taxonomy" id="6282"/>
    <lineage>
        <taxon>Eukaryota</taxon>
        <taxon>Metazoa</taxon>
        <taxon>Ecdysozoa</taxon>
        <taxon>Nematoda</taxon>
        <taxon>Chromadorea</taxon>
        <taxon>Rhabditida</taxon>
        <taxon>Spirurina</taxon>
        <taxon>Spiruromorpha</taxon>
        <taxon>Filarioidea</taxon>
        <taxon>Onchocercidae</taxon>
        <taxon>Onchocerca</taxon>
    </lineage>
</organism>
<protein>
    <submittedName>
        <fullName evidence="1">Uncharacterized protein</fullName>
    </submittedName>
</protein>
<proteinExistence type="predicted"/>
<evidence type="ECO:0000313" key="1">
    <source>
        <dbReference type="EnsemblMetazoa" id="OVOC12258.1"/>
    </source>
</evidence>
<accession>A0A8R1TLU3</accession>
<dbReference type="AlphaFoldDB" id="A0A8R1TLU3"/>
<reference evidence="2" key="1">
    <citation type="submission" date="2013-10" db="EMBL/GenBank/DDBJ databases">
        <title>Genome sequencing of Onchocerca volvulus.</title>
        <authorList>
            <person name="Cotton J."/>
            <person name="Tsai J."/>
            <person name="Stanley E."/>
            <person name="Tracey A."/>
            <person name="Holroyd N."/>
            <person name="Lustigman S."/>
            <person name="Berriman M."/>
        </authorList>
    </citation>
    <scope>NUCLEOTIDE SEQUENCE</scope>
</reference>
<reference evidence="1" key="2">
    <citation type="submission" date="2022-06" db="UniProtKB">
        <authorList>
            <consortium name="EnsemblMetazoa"/>
        </authorList>
    </citation>
    <scope>IDENTIFICATION</scope>
</reference>
<dbReference type="EnsemblMetazoa" id="OVOC12258.1">
    <property type="protein sequence ID" value="OVOC12258.1"/>
    <property type="gene ID" value="WBGene00249067"/>
</dbReference>
<sequence length="119" mass="12830">MSGHKGLHPPFAEELMGSGAATVWASTQTGSLTLMALNGTVFSTSVPAISVSSTKSVLSISIAMADQFQFNIKNDFNDSTNDKSTRDDCLVLFQEIDFVEDEKTARVEDISMKNCSIAM</sequence>
<dbReference type="Proteomes" id="UP000024404">
    <property type="component" value="Unassembled WGS sequence"/>
</dbReference>
<name>A0A8R1TLU3_ONCVO</name>
<keyword evidence="2" id="KW-1185">Reference proteome</keyword>
<evidence type="ECO:0000313" key="2">
    <source>
        <dbReference type="Proteomes" id="UP000024404"/>
    </source>
</evidence>